<dbReference type="SUPFAM" id="SSF55729">
    <property type="entry name" value="Acyl-CoA N-acyltransferases (Nat)"/>
    <property type="match status" value="1"/>
</dbReference>
<keyword evidence="7 9" id="KW-0482">Metalloprotease</keyword>
<evidence type="ECO:0000256" key="3">
    <source>
        <dbReference type="ARBA" id="ARBA00022723"/>
    </source>
</evidence>
<dbReference type="SUPFAM" id="SSF55166">
    <property type="entry name" value="Hedgehog/DD-peptidase"/>
    <property type="match status" value="1"/>
</dbReference>
<proteinExistence type="inferred from homology"/>
<dbReference type="GO" id="GO:0008237">
    <property type="term" value="F:metallopeptidase activity"/>
    <property type="evidence" value="ECO:0007669"/>
    <property type="project" value="UniProtKB-KW"/>
</dbReference>
<keyword evidence="3 9" id="KW-0479">Metal-binding</keyword>
<evidence type="ECO:0000313" key="11">
    <source>
        <dbReference type="EMBL" id="MSS40825.1"/>
    </source>
</evidence>
<evidence type="ECO:0000256" key="7">
    <source>
        <dbReference type="ARBA" id="ARBA00023049"/>
    </source>
</evidence>
<comment type="caution">
    <text evidence="11">The sequence shown here is derived from an EMBL/GenBank/DDBJ whole genome shotgun (WGS) entry which is preliminary data.</text>
</comment>
<keyword evidence="11" id="KW-0808">Transferase</keyword>
<dbReference type="CDD" id="cd14843">
    <property type="entry name" value="D-Ala-D-Ala_dipeptidase_like"/>
    <property type="match status" value="1"/>
</dbReference>
<dbReference type="Gene3D" id="3.40.630.30">
    <property type="match status" value="1"/>
</dbReference>
<comment type="function">
    <text evidence="9">Catalyzes hydrolysis of the D-alanyl-D-alanine dipeptide.</text>
</comment>
<organism evidence="11 12">
    <name type="scientific">Clostridium scindens (strain JCM 10418 / VPI 12708)</name>
    <dbReference type="NCBI Taxonomy" id="29347"/>
    <lineage>
        <taxon>Bacteria</taxon>
        <taxon>Bacillati</taxon>
        <taxon>Bacillota</taxon>
        <taxon>Clostridia</taxon>
        <taxon>Lachnospirales</taxon>
        <taxon>Lachnospiraceae</taxon>
    </lineage>
</organism>
<dbReference type="InterPro" id="IPR016181">
    <property type="entry name" value="Acyl_CoA_acyltransferase"/>
</dbReference>
<dbReference type="HAMAP" id="MF_01924">
    <property type="entry name" value="A_A_dipeptidase"/>
    <property type="match status" value="1"/>
</dbReference>
<dbReference type="InterPro" id="IPR009045">
    <property type="entry name" value="Zn_M74/Hedgehog-like"/>
</dbReference>
<feature type="binding site" evidence="9">
    <location>
        <position position="127"/>
    </location>
    <ligand>
        <name>Zn(2+)</name>
        <dbReference type="ChEBI" id="CHEBI:29105"/>
        <note>catalytic</note>
    </ligand>
</feature>
<dbReference type="GO" id="GO:0071555">
    <property type="term" value="P:cell wall organization"/>
    <property type="evidence" value="ECO:0007669"/>
    <property type="project" value="UniProtKB-KW"/>
</dbReference>
<keyword evidence="6 9" id="KW-0224">Dipeptidase</keyword>
<feature type="active site" description="Proton donor/acceptor" evidence="9">
    <location>
        <position position="194"/>
    </location>
</feature>
<comment type="catalytic activity">
    <reaction evidence="1 9">
        <text>D-alanyl-D-alanine + H2O = 2 D-alanine</text>
        <dbReference type="Rhea" id="RHEA:20661"/>
        <dbReference type="ChEBI" id="CHEBI:15377"/>
        <dbReference type="ChEBI" id="CHEBI:57416"/>
        <dbReference type="ChEBI" id="CHEBI:57822"/>
        <dbReference type="EC" id="3.4.13.22"/>
    </reaction>
</comment>
<dbReference type="Gene3D" id="3.30.1380.10">
    <property type="match status" value="1"/>
</dbReference>
<evidence type="ECO:0000313" key="12">
    <source>
        <dbReference type="Proteomes" id="UP000462363"/>
    </source>
</evidence>
<evidence type="ECO:0000256" key="5">
    <source>
        <dbReference type="ARBA" id="ARBA00022833"/>
    </source>
</evidence>
<feature type="domain" description="N-acetyltransferase" evidence="10">
    <location>
        <begin position="227"/>
        <end position="391"/>
    </location>
</feature>
<dbReference type="GO" id="GO:0160237">
    <property type="term" value="F:D-Ala-D-Ala dipeptidase activity"/>
    <property type="evidence" value="ECO:0007669"/>
    <property type="project" value="UniProtKB-EC"/>
</dbReference>
<keyword evidence="2 9" id="KW-0645">Protease</keyword>
<dbReference type="PANTHER" id="PTHR43792">
    <property type="entry name" value="GNAT FAMILY, PUTATIVE (AFU_ORTHOLOGUE AFUA_3G00765)-RELATED-RELATED"/>
    <property type="match status" value="1"/>
</dbReference>
<comment type="similarity">
    <text evidence="9">Belongs to the peptidase M15D family.</text>
</comment>
<dbReference type="AlphaFoldDB" id="A0A844FC45"/>
<keyword evidence="5 9" id="KW-0862">Zinc</keyword>
<name>A0A844FC45_CLOSV</name>
<dbReference type="GO" id="GO:0016747">
    <property type="term" value="F:acyltransferase activity, transferring groups other than amino-acyl groups"/>
    <property type="evidence" value="ECO:0007669"/>
    <property type="project" value="InterPro"/>
</dbReference>
<dbReference type="PROSITE" id="PS51186">
    <property type="entry name" value="GNAT"/>
    <property type="match status" value="1"/>
</dbReference>
<evidence type="ECO:0000256" key="4">
    <source>
        <dbReference type="ARBA" id="ARBA00022801"/>
    </source>
</evidence>
<feature type="site" description="Transition state stabilizer" evidence="9">
    <location>
        <position position="83"/>
    </location>
</feature>
<dbReference type="GO" id="GO:0006508">
    <property type="term" value="P:proteolysis"/>
    <property type="evidence" value="ECO:0007669"/>
    <property type="project" value="UniProtKB-KW"/>
</dbReference>
<gene>
    <name evidence="11" type="ORF">FYJ37_10805</name>
</gene>
<dbReference type="GO" id="GO:0008270">
    <property type="term" value="F:zinc ion binding"/>
    <property type="evidence" value="ECO:0007669"/>
    <property type="project" value="UniProtKB-UniRule"/>
</dbReference>
<dbReference type="Proteomes" id="UP000462363">
    <property type="component" value="Unassembled WGS sequence"/>
</dbReference>
<keyword evidence="4 9" id="KW-0378">Hydrolase</keyword>
<dbReference type="EC" id="3.4.13.22" evidence="9"/>
<evidence type="ECO:0000256" key="2">
    <source>
        <dbReference type="ARBA" id="ARBA00022670"/>
    </source>
</evidence>
<sequence length="391" mass="45327">MEGREVVLLDDERISNIAVGENQEELASLKGIHKDILVDESRSQIMNQSDFFCHARRSVAEMLKEAAGYLPPGYQILIKEAYRPLSQQKKSFETAYRDYKKMYPARSDEEIYKMTCQFVAPVKVAGHPTGGAIDLTLLKDGEEQDMGTVYNAVPLEPENRTYLYSDYISEEARRNRKILIDIMEKAGFANYPTEWWHWSYGDCYWAFLNQCDAIFTPIEAILKTDRLYLREIRREDYEALCRMLKDEEVMYAYEHAFDDKEAREWLELQLNRYENDGFGLWAVVLEETGEVIGQCGLTMQDLNGEQVLEVGYLLAKDFWHKGYATEAAIACKKYAFDILGAKEVYSIIRDNNIASQNVAKRNKMTVAGKCVKNYYNKYMPHLAFSVQRETE</sequence>
<dbReference type="EMBL" id="VUMB01000020">
    <property type="protein sequence ID" value="MSS40825.1"/>
    <property type="molecule type" value="Genomic_DNA"/>
</dbReference>
<dbReference type="InterPro" id="IPR000755">
    <property type="entry name" value="A_A_dipeptidase"/>
</dbReference>
<feature type="binding site" evidence="9">
    <location>
        <position position="197"/>
    </location>
    <ligand>
        <name>Zn(2+)</name>
        <dbReference type="ChEBI" id="CHEBI:29105"/>
        <note>catalytic</note>
    </ligand>
</feature>
<accession>A0A844FC45</accession>
<evidence type="ECO:0000256" key="1">
    <source>
        <dbReference type="ARBA" id="ARBA00001362"/>
    </source>
</evidence>
<dbReference type="Pfam" id="PF01427">
    <property type="entry name" value="Peptidase_M15"/>
    <property type="match status" value="1"/>
</dbReference>
<dbReference type="PANTHER" id="PTHR43792:SF1">
    <property type="entry name" value="N-ACETYLTRANSFERASE DOMAIN-CONTAINING PROTEIN"/>
    <property type="match status" value="1"/>
</dbReference>
<comment type="cofactor">
    <cofactor evidence="9">
        <name>Zn(2+)</name>
        <dbReference type="ChEBI" id="CHEBI:29105"/>
    </cofactor>
    <text evidence="9">Binds 1 zinc ion per subunit.</text>
</comment>
<dbReference type="InterPro" id="IPR051531">
    <property type="entry name" value="N-acetyltransferase"/>
</dbReference>
<dbReference type="Pfam" id="PF13302">
    <property type="entry name" value="Acetyltransf_3"/>
    <property type="match status" value="1"/>
</dbReference>
<keyword evidence="8" id="KW-0961">Cell wall biogenesis/degradation</keyword>
<evidence type="ECO:0000256" key="6">
    <source>
        <dbReference type="ARBA" id="ARBA00022997"/>
    </source>
</evidence>
<evidence type="ECO:0000256" key="8">
    <source>
        <dbReference type="ARBA" id="ARBA00023316"/>
    </source>
</evidence>
<feature type="binding site" evidence="9">
    <location>
        <position position="134"/>
    </location>
    <ligand>
        <name>Zn(2+)</name>
        <dbReference type="ChEBI" id="CHEBI:29105"/>
        <note>catalytic</note>
    </ligand>
</feature>
<dbReference type="RefSeq" id="WP_083825267.1">
    <property type="nucleotide sequence ID" value="NZ_CAJLHJ010000003.1"/>
</dbReference>
<reference evidence="11 12" key="1">
    <citation type="submission" date="2019-08" db="EMBL/GenBank/DDBJ databases">
        <title>In-depth cultivation of the pig gut microbiome towards novel bacterial diversity and tailored functional studies.</title>
        <authorList>
            <person name="Wylensek D."/>
            <person name="Hitch T.C.A."/>
            <person name="Clavel T."/>
        </authorList>
    </citation>
    <scope>NUCLEOTIDE SEQUENCE [LARGE SCALE GENOMIC DNA]</scope>
    <source>
        <strain evidence="11 12">BL-389-WT-3D</strain>
    </source>
</reference>
<protein>
    <recommendedName>
        <fullName evidence="9">D-alanyl-D-alanine dipeptidase</fullName>
        <shortName evidence="9">D-Ala-D-Ala dipeptidase</shortName>
        <ecNumber evidence="9">3.4.13.22</ecNumber>
    </recommendedName>
</protein>
<evidence type="ECO:0000256" key="9">
    <source>
        <dbReference type="HAMAP-Rule" id="MF_01924"/>
    </source>
</evidence>
<dbReference type="InterPro" id="IPR000182">
    <property type="entry name" value="GNAT_dom"/>
</dbReference>
<evidence type="ECO:0000259" key="10">
    <source>
        <dbReference type="PROSITE" id="PS51186"/>
    </source>
</evidence>